<dbReference type="AlphaFoldDB" id="A0A7W2I8P2"/>
<evidence type="ECO:0000313" key="3">
    <source>
        <dbReference type="Proteomes" id="UP000566711"/>
    </source>
</evidence>
<accession>A0A7W2I8P2</accession>
<organism evidence="2 3">
    <name type="scientific">Rugamonas fusca</name>
    <dbReference type="NCBI Taxonomy" id="2758568"/>
    <lineage>
        <taxon>Bacteria</taxon>
        <taxon>Pseudomonadati</taxon>
        <taxon>Pseudomonadota</taxon>
        <taxon>Betaproteobacteria</taxon>
        <taxon>Burkholderiales</taxon>
        <taxon>Oxalobacteraceae</taxon>
        <taxon>Telluria group</taxon>
        <taxon>Rugamonas</taxon>
    </lineage>
</organism>
<proteinExistence type="predicted"/>
<evidence type="ECO:0000259" key="1">
    <source>
        <dbReference type="Pfam" id="PF02663"/>
    </source>
</evidence>
<feature type="domain" description="Formylmethanofuran dehydrogenase subunit E" evidence="1">
    <location>
        <begin position="43"/>
        <end position="188"/>
    </location>
</feature>
<dbReference type="InterPro" id="IPR003814">
    <property type="entry name" value="FmdEsu_dom"/>
</dbReference>
<dbReference type="RefSeq" id="WP_182219963.1">
    <property type="nucleotide sequence ID" value="NZ_JACEZS010000021.1"/>
</dbReference>
<protein>
    <recommendedName>
        <fullName evidence="1">Formylmethanofuran dehydrogenase subunit E domain-containing protein</fullName>
    </recommendedName>
</protein>
<evidence type="ECO:0000313" key="2">
    <source>
        <dbReference type="EMBL" id="MBA5607759.1"/>
    </source>
</evidence>
<name>A0A7W2I8P2_9BURK</name>
<dbReference type="EMBL" id="JACEZS010000021">
    <property type="protein sequence ID" value="MBA5607759.1"/>
    <property type="molecule type" value="Genomic_DNA"/>
</dbReference>
<comment type="caution">
    <text evidence="2">The sequence shown here is derived from an EMBL/GenBank/DDBJ whole genome shotgun (WGS) entry which is preliminary data.</text>
</comment>
<dbReference type="Pfam" id="PF02663">
    <property type="entry name" value="FmdE"/>
    <property type="match status" value="1"/>
</dbReference>
<sequence length="208" mass="22360">MRFPDFFDQAPTITVHDGLAEFLGACTDGMITYRYIDAVRLAGHSCPTVAGAYLMTWRALRALYPDGTPERGALRVRFAAAQDEGVSGVIASVVGLITGAAGIGGFKGIGGNFQRQHLLQFDSGDDGEVVFERGDNGAAVRLSMHMHRVAADPGMSVLLRKILDGLATPDDQRAFATMWQDRVKRILIDHADDPDLFTVTSVAPPAAQ</sequence>
<dbReference type="Proteomes" id="UP000566711">
    <property type="component" value="Unassembled WGS sequence"/>
</dbReference>
<reference evidence="2 3" key="1">
    <citation type="submission" date="2020-07" db="EMBL/GenBank/DDBJ databases">
        <title>Novel species isolated from subtropical streams in China.</title>
        <authorList>
            <person name="Lu H."/>
        </authorList>
    </citation>
    <scope>NUCLEOTIDE SEQUENCE [LARGE SCALE GENOMIC DNA]</scope>
    <source>
        <strain evidence="2 3">FT3S</strain>
    </source>
</reference>
<gene>
    <name evidence="2" type="ORF">H3H36_20605</name>
</gene>
<keyword evidence="3" id="KW-1185">Reference proteome</keyword>